<dbReference type="Gene3D" id="3.40.190.10">
    <property type="entry name" value="Periplasmic binding protein-like II"/>
    <property type="match status" value="2"/>
</dbReference>
<dbReference type="Proteomes" id="UP000324974">
    <property type="component" value="Chromosome"/>
</dbReference>
<organism evidence="3 4">
    <name type="scientific">Limnoglobus roseus</name>
    <dbReference type="NCBI Taxonomy" id="2598579"/>
    <lineage>
        <taxon>Bacteria</taxon>
        <taxon>Pseudomonadati</taxon>
        <taxon>Planctomycetota</taxon>
        <taxon>Planctomycetia</taxon>
        <taxon>Gemmatales</taxon>
        <taxon>Gemmataceae</taxon>
        <taxon>Limnoglobus</taxon>
    </lineage>
</organism>
<feature type="signal peptide" evidence="2">
    <location>
        <begin position="1"/>
        <end position="18"/>
    </location>
</feature>
<accession>A0A5C1APW0</accession>
<evidence type="ECO:0000256" key="1">
    <source>
        <dbReference type="ARBA" id="ARBA00022729"/>
    </source>
</evidence>
<name>A0A5C1APW0_9BACT</name>
<dbReference type="EMBL" id="CP042425">
    <property type="protein sequence ID" value="QEL19792.1"/>
    <property type="molecule type" value="Genomic_DNA"/>
</dbReference>
<dbReference type="AlphaFoldDB" id="A0A5C1APW0"/>
<protein>
    <submittedName>
        <fullName evidence="3">Iron transporter</fullName>
    </submittedName>
</protein>
<dbReference type="InterPro" id="IPR026045">
    <property type="entry name" value="Ferric-bd"/>
</dbReference>
<keyword evidence="4" id="KW-1185">Reference proteome</keyword>
<dbReference type="OrthoDB" id="9791045at2"/>
<dbReference type="PROSITE" id="PS51257">
    <property type="entry name" value="PROKAR_LIPOPROTEIN"/>
    <property type="match status" value="1"/>
</dbReference>
<dbReference type="KEGG" id="lrs:PX52LOC_06871"/>
<dbReference type="CDD" id="cd13518">
    <property type="entry name" value="PBP2_Fe3_thiamine_like"/>
    <property type="match status" value="1"/>
</dbReference>
<evidence type="ECO:0000313" key="4">
    <source>
        <dbReference type="Proteomes" id="UP000324974"/>
    </source>
</evidence>
<dbReference type="PIRSF" id="PIRSF002825">
    <property type="entry name" value="CfbpA"/>
    <property type="match status" value="1"/>
</dbReference>
<dbReference type="RefSeq" id="WP_149114150.1">
    <property type="nucleotide sequence ID" value="NZ_CP042425.1"/>
</dbReference>
<dbReference type="PANTHER" id="PTHR30006:SF24">
    <property type="entry name" value="SLL0237 PROTEIN"/>
    <property type="match status" value="1"/>
</dbReference>
<dbReference type="Pfam" id="PF13343">
    <property type="entry name" value="SBP_bac_6"/>
    <property type="match status" value="1"/>
</dbReference>
<reference evidence="4" key="1">
    <citation type="submission" date="2019-08" db="EMBL/GenBank/DDBJ databases">
        <title>Limnoglobus roseus gen. nov., sp. nov., a novel freshwater planctomycete with a giant genome from the family Gemmataceae.</title>
        <authorList>
            <person name="Kulichevskaya I.S."/>
            <person name="Naumoff D.G."/>
            <person name="Miroshnikov K."/>
            <person name="Ivanova A."/>
            <person name="Philippov D.A."/>
            <person name="Hakobyan A."/>
            <person name="Rijpstra I.C."/>
            <person name="Sinninghe Damste J.S."/>
            <person name="Liesack W."/>
            <person name="Dedysh S.N."/>
        </authorList>
    </citation>
    <scope>NUCLEOTIDE SEQUENCE [LARGE SCALE GENOMIC DNA]</scope>
    <source>
        <strain evidence="4">PX52</strain>
    </source>
</reference>
<keyword evidence="1 2" id="KW-0732">Signal</keyword>
<dbReference type="PANTHER" id="PTHR30006">
    <property type="entry name" value="THIAMINE-BINDING PERIPLASMIC PROTEIN-RELATED"/>
    <property type="match status" value="1"/>
</dbReference>
<sequence>MRVFLLLLLLLTAGCSKPADRVILYSAQDREFAEPLFGDFRRQSKLTLSPKFDTEANKSVSLAAELQAEQGHPRCDVHWNNEILNTIRLSRAGVYEPYASPDAADFPGWTRPLNQTWQAFAARARVLIVNTNLVPEADRPKSMFDLTDPKWRGKVAMAKPLFGTTATQAACLFEVLGRERATAFYRDLKANDVQIVPGNKQAAVRVANGDFAIGLTDTDDAIIELNAGKSVAIVFPDGEPNPQFPRMGVLYIPNTLALVKSGPNLVGGRALIDYLLTCEGRLATGGGFQIPLNPSVTTPLPPAIVRPEAVTRMEVDFETAADGWDDVQEFLRNLF</sequence>
<gene>
    <name evidence="3" type="ORF">PX52LOC_06871</name>
</gene>
<dbReference type="SUPFAM" id="SSF53850">
    <property type="entry name" value="Periplasmic binding protein-like II"/>
    <property type="match status" value="1"/>
</dbReference>
<evidence type="ECO:0000256" key="2">
    <source>
        <dbReference type="SAM" id="SignalP"/>
    </source>
</evidence>
<feature type="chain" id="PRO_5022879552" evidence="2">
    <location>
        <begin position="19"/>
        <end position="335"/>
    </location>
</feature>
<proteinExistence type="predicted"/>
<evidence type="ECO:0000313" key="3">
    <source>
        <dbReference type="EMBL" id="QEL19792.1"/>
    </source>
</evidence>